<evidence type="ECO:0000313" key="2">
    <source>
        <dbReference type="Proteomes" id="UP000813463"/>
    </source>
</evidence>
<dbReference type="RefSeq" id="XP_056691283.1">
    <property type="nucleotide sequence ID" value="XM_056835305.1"/>
</dbReference>
<evidence type="ECO:0000313" key="4">
    <source>
        <dbReference type="RefSeq" id="XP_056691282.1"/>
    </source>
</evidence>
<evidence type="ECO:0000313" key="3">
    <source>
        <dbReference type="RefSeq" id="XP_056691281.1"/>
    </source>
</evidence>
<dbReference type="Pfam" id="PF13966">
    <property type="entry name" value="zf-RVT"/>
    <property type="match status" value="1"/>
</dbReference>
<reference evidence="2" key="1">
    <citation type="journal article" date="2021" name="Nat. Commun.">
        <title>Genomic analyses provide insights into spinach domestication and the genetic basis of agronomic traits.</title>
        <authorList>
            <person name="Cai X."/>
            <person name="Sun X."/>
            <person name="Xu C."/>
            <person name="Sun H."/>
            <person name="Wang X."/>
            <person name="Ge C."/>
            <person name="Zhang Z."/>
            <person name="Wang Q."/>
            <person name="Fei Z."/>
            <person name="Jiao C."/>
            <person name="Wang Q."/>
        </authorList>
    </citation>
    <scope>NUCLEOTIDE SEQUENCE [LARGE SCALE GENOMIC DNA]</scope>
    <source>
        <strain evidence="2">cv. Varoflay</strain>
    </source>
</reference>
<evidence type="ECO:0000313" key="5">
    <source>
        <dbReference type="RefSeq" id="XP_056691283.1"/>
    </source>
</evidence>
<evidence type="ECO:0000313" key="6">
    <source>
        <dbReference type="RefSeq" id="XP_056691284.1"/>
    </source>
</evidence>
<evidence type="ECO:0000259" key="1">
    <source>
        <dbReference type="Pfam" id="PF13966"/>
    </source>
</evidence>
<dbReference type="PANTHER" id="PTHR33116">
    <property type="entry name" value="REVERSE TRANSCRIPTASE ZINC-BINDING DOMAIN-CONTAINING PROTEIN-RELATED-RELATED"/>
    <property type="match status" value="1"/>
</dbReference>
<gene>
    <name evidence="3 4 5 6" type="primary">LOC110800496</name>
</gene>
<proteinExistence type="predicted"/>
<accession>A0ABM3R6R0</accession>
<dbReference type="Proteomes" id="UP000813463">
    <property type="component" value="Chromosome 1"/>
</dbReference>
<dbReference type="RefSeq" id="XP_056691281.1">
    <property type="nucleotide sequence ID" value="XM_056835303.1"/>
</dbReference>
<dbReference type="RefSeq" id="XP_056691282.1">
    <property type="nucleotide sequence ID" value="XM_056835304.1"/>
</dbReference>
<organism evidence="2 6">
    <name type="scientific">Spinacia oleracea</name>
    <name type="common">Spinach</name>
    <dbReference type="NCBI Taxonomy" id="3562"/>
    <lineage>
        <taxon>Eukaryota</taxon>
        <taxon>Viridiplantae</taxon>
        <taxon>Streptophyta</taxon>
        <taxon>Embryophyta</taxon>
        <taxon>Tracheophyta</taxon>
        <taxon>Spermatophyta</taxon>
        <taxon>Magnoliopsida</taxon>
        <taxon>eudicotyledons</taxon>
        <taxon>Gunneridae</taxon>
        <taxon>Pentapetalae</taxon>
        <taxon>Caryophyllales</taxon>
        <taxon>Chenopodiaceae</taxon>
        <taxon>Chenopodioideae</taxon>
        <taxon>Anserineae</taxon>
        <taxon>Spinacia</taxon>
    </lineage>
</organism>
<dbReference type="RefSeq" id="XP_056691284.1">
    <property type="nucleotide sequence ID" value="XM_056835306.1"/>
</dbReference>
<name>A0ABM3R6R0_SPIOL</name>
<dbReference type="PANTHER" id="PTHR33116:SF84">
    <property type="entry name" value="RNA-DIRECTED DNA POLYMERASE"/>
    <property type="match status" value="1"/>
</dbReference>
<dbReference type="GeneID" id="110800496"/>
<protein>
    <recommendedName>
        <fullName evidence="1">Reverse transcriptase zinc-binding domain-containing protein</fullName>
    </recommendedName>
</protein>
<keyword evidence="2" id="KW-1185">Reference proteome</keyword>
<reference evidence="3 4" key="2">
    <citation type="submission" date="2025-05" db="UniProtKB">
        <authorList>
            <consortium name="RefSeq"/>
        </authorList>
    </citation>
    <scope>IDENTIFICATION</scope>
    <source>
        <tissue evidence="3 4">Leaf</tissue>
    </source>
</reference>
<feature type="domain" description="Reverse transcriptase zinc-binding" evidence="1">
    <location>
        <begin position="24"/>
        <end position="53"/>
    </location>
</feature>
<sequence>MERHKNLDHFVSRRMGKLFIFILTLGTKCVLCSSVAESAEHLFFDCSFSSDIWQKILGVLGIRRSSFGFSQELSIAAHQSRKTGATATLYAMCFAETVYAIWLHRNLLIFSKTNKTPTQLVKEILFKVSCRCSEELSSRLLM</sequence>
<dbReference type="InterPro" id="IPR026960">
    <property type="entry name" value="RVT-Znf"/>
</dbReference>